<reference evidence="1" key="2">
    <citation type="submission" date="2025-08" db="UniProtKB">
        <authorList>
            <consortium name="Ensembl"/>
        </authorList>
    </citation>
    <scope>IDENTIFICATION</scope>
</reference>
<evidence type="ECO:0000313" key="1">
    <source>
        <dbReference type="Ensembl" id="ENSOARP00020034525.2"/>
    </source>
</evidence>
<gene>
    <name evidence="1" type="primary">SLC47A2</name>
</gene>
<reference evidence="1" key="1">
    <citation type="submission" date="2020-11" db="EMBL/GenBank/DDBJ databases">
        <authorList>
            <person name="Davenport K.M."/>
            <person name="Bickhart D.M."/>
            <person name="Smith T.P.L."/>
            <person name="Murdoch B.M."/>
            <person name="Rosen B.D."/>
        </authorList>
    </citation>
    <scope>NUCLEOTIDE SEQUENCE [LARGE SCALE GENOMIC DNA]</scope>
    <source>
        <strain evidence="1">OAR_USU_Benz2616</strain>
    </source>
</reference>
<proteinExistence type="predicted"/>
<dbReference type="Ensembl" id="ENSOART00020041575.2">
    <property type="protein sequence ID" value="ENSOARP00020034525.2"/>
    <property type="gene ID" value="ENSOARG00020026423.2"/>
</dbReference>
<sequence>MDSPQDTVPPGRRSRCPALRRLVPVGFGAEARTLFVLSGPLFLFQMLNFMVYVVSTVFCGHLGTVELAAVTLSVAFVNVCGVSVGFGLSSACDTLMSQSFGSPNKKHVGVILQRGVLVLLLCCLPCWALFLNTQLILLLCRQDPAVSRLAQEYVQVYIPGLPANFLYSLQAKYLQNQGIVWPQVFSGIVGNCVNTLANYVLVSVLGQGVRGSAFANTVSQFSQAVFLLFYIVLKKLHLETWAGLLSVLDLSAQAVIYEVATVIYMIPMGLSIAVCVRVGTALGAADTVQAKRSAISGTLCTVGTSLVVGILLSLLRNKLGHIFTNDEEVVALVNKVLPLYIFFQLFDALCCLYAGVLRGTGRQAFGAVVNAVMYYAIGLPLGVVLTFLVGMGIMGLWLGMLVCVILATAAFVTYTARMDWKRAAEEAQKHAGLPPLESTDSMAFRTRPGPEKVVVSSVATGSSPGVILTTYSRPGGHLDLIRTPEAVHALPTPAGWLSAKQLALRRGAALTVAVGSLIAGLVLRVLTARP</sequence>
<accession>A0AC11CSL7</accession>
<reference evidence="1" key="3">
    <citation type="submission" date="2025-09" db="UniProtKB">
        <authorList>
            <consortium name="Ensembl"/>
        </authorList>
    </citation>
    <scope>IDENTIFICATION</scope>
</reference>
<organism evidence="1">
    <name type="scientific">Ovis aries</name>
    <name type="common">Sheep</name>
    <dbReference type="NCBI Taxonomy" id="9940"/>
    <lineage>
        <taxon>Eukaryota</taxon>
        <taxon>Metazoa</taxon>
        <taxon>Chordata</taxon>
        <taxon>Craniata</taxon>
        <taxon>Vertebrata</taxon>
        <taxon>Euteleostomi</taxon>
        <taxon>Mammalia</taxon>
        <taxon>Eutheria</taxon>
        <taxon>Laurasiatheria</taxon>
        <taxon>Artiodactyla</taxon>
        <taxon>Ruminantia</taxon>
        <taxon>Pecora</taxon>
        <taxon>Bovidae</taxon>
        <taxon>Caprinae</taxon>
        <taxon>Ovis</taxon>
    </lineage>
</organism>
<protein>
    <submittedName>
        <fullName evidence="1">Solute carrier family 47 member 2</fullName>
    </submittedName>
</protein>
<name>A0AC11CSL7_SHEEP</name>